<accession>A0A7S8ICR5</accession>
<dbReference type="PANTHER" id="PTHR42978">
    <property type="entry name" value="QUORUM-QUENCHING LACTONASE YTNP-RELATED-RELATED"/>
    <property type="match status" value="1"/>
</dbReference>
<keyword evidence="2" id="KW-0479">Metal-binding</keyword>
<dbReference type="RefSeq" id="WP_195169896.1">
    <property type="nucleotide sequence ID" value="NZ_CP062983.1"/>
</dbReference>
<dbReference type="EMBL" id="CP062983">
    <property type="protein sequence ID" value="QPC81825.1"/>
    <property type="molecule type" value="Genomic_DNA"/>
</dbReference>
<dbReference type="Pfam" id="PF00753">
    <property type="entry name" value="Lactamase_B"/>
    <property type="match status" value="1"/>
</dbReference>
<gene>
    <name evidence="6" type="ORF">G4Y79_19355</name>
</gene>
<organism evidence="6 7">
    <name type="scientific">Phototrophicus methaneseepsis</name>
    <dbReference type="NCBI Taxonomy" id="2710758"/>
    <lineage>
        <taxon>Bacteria</taxon>
        <taxon>Bacillati</taxon>
        <taxon>Chloroflexota</taxon>
        <taxon>Candidatus Thermofontia</taxon>
        <taxon>Phototrophicales</taxon>
        <taxon>Phototrophicaceae</taxon>
        <taxon>Phototrophicus</taxon>
    </lineage>
</organism>
<dbReference type="GO" id="GO:0046872">
    <property type="term" value="F:metal ion binding"/>
    <property type="evidence" value="ECO:0007669"/>
    <property type="project" value="UniProtKB-KW"/>
</dbReference>
<name>A0A7S8ICR5_9CHLR</name>
<evidence type="ECO:0000256" key="3">
    <source>
        <dbReference type="ARBA" id="ARBA00022801"/>
    </source>
</evidence>
<evidence type="ECO:0000313" key="6">
    <source>
        <dbReference type="EMBL" id="QPC81825.1"/>
    </source>
</evidence>
<reference evidence="6 7" key="1">
    <citation type="submission" date="2020-02" db="EMBL/GenBank/DDBJ databases">
        <authorList>
            <person name="Zheng R.K."/>
            <person name="Sun C.M."/>
        </authorList>
    </citation>
    <scope>NUCLEOTIDE SEQUENCE [LARGE SCALE GENOMIC DNA]</scope>
    <source>
        <strain evidence="7">rifampicinis</strain>
    </source>
</reference>
<keyword evidence="7" id="KW-1185">Reference proteome</keyword>
<dbReference type="Gene3D" id="3.60.15.10">
    <property type="entry name" value="Ribonuclease Z/Hydroxyacylglutathione hydrolase-like"/>
    <property type="match status" value="1"/>
</dbReference>
<dbReference type="SUPFAM" id="SSF56281">
    <property type="entry name" value="Metallo-hydrolase/oxidoreductase"/>
    <property type="match status" value="1"/>
</dbReference>
<protein>
    <submittedName>
        <fullName evidence="6">MBL fold metallo-hydrolase</fullName>
    </submittedName>
</protein>
<feature type="domain" description="Metallo-beta-lactamase" evidence="5">
    <location>
        <begin position="58"/>
        <end position="265"/>
    </location>
</feature>
<dbReference type="InterPro" id="IPR051013">
    <property type="entry name" value="MBL_superfamily_lactonases"/>
</dbReference>
<comment type="similarity">
    <text evidence="1">Belongs to the metallo-beta-lactamase superfamily.</text>
</comment>
<evidence type="ECO:0000259" key="5">
    <source>
        <dbReference type="SMART" id="SM00849"/>
    </source>
</evidence>
<dbReference type="AlphaFoldDB" id="A0A7S8ICR5"/>
<sequence length="285" mass="31138">MSSSKSDYLRTINLGGAIVTIMNIGDINYPLVPMLNASPEELAQRGDLAGLMTQDHLPTLDVHIQLPNASVLVDAGKHDVTAVPRFAIPEYTPPPGLIEQLGQANISPDDIEHVIITHAHWDHINGTTIDADGSYQPLFPNAHYYLGAGDWAQAEESLSNPDSLEYRTLRVLNECGVLHTVAAEKTVIEGVEVIPTPGETDGHQIVRLHHNGESLYCLGDLYHHVAELLHPELMVKWADTEAMLKSRALLTERALAENALLTATHIPEVGRLSQGPDGLVWQAVY</sequence>
<dbReference type="GO" id="GO:0016787">
    <property type="term" value="F:hydrolase activity"/>
    <property type="evidence" value="ECO:0007669"/>
    <property type="project" value="UniProtKB-KW"/>
</dbReference>
<keyword evidence="3 6" id="KW-0378">Hydrolase</keyword>
<evidence type="ECO:0000256" key="4">
    <source>
        <dbReference type="ARBA" id="ARBA00022833"/>
    </source>
</evidence>
<evidence type="ECO:0000256" key="2">
    <source>
        <dbReference type="ARBA" id="ARBA00022723"/>
    </source>
</evidence>
<evidence type="ECO:0000256" key="1">
    <source>
        <dbReference type="ARBA" id="ARBA00007749"/>
    </source>
</evidence>
<dbReference type="Proteomes" id="UP000594468">
    <property type="component" value="Chromosome"/>
</dbReference>
<keyword evidence="4" id="KW-0862">Zinc</keyword>
<dbReference type="InterPro" id="IPR001279">
    <property type="entry name" value="Metallo-B-lactamas"/>
</dbReference>
<proteinExistence type="inferred from homology"/>
<dbReference type="SMART" id="SM00849">
    <property type="entry name" value="Lactamase_B"/>
    <property type="match status" value="1"/>
</dbReference>
<dbReference type="KEGG" id="pmet:G4Y79_19355"/>
<dbReference type="InterPro" id="IPR036866">
    <property type="entry name" value="RibonucZ/Hydroxyglut_hydro"/>
</dbReference>
<evidence type="ECO:0000313" key="7">
    <source>
        <dbReference type="Proteomes" id="UP000594468"/>
    </source>
</evidence>